<comment type="caution">
    <text evidence="1">The sequence shown here is derived from an EMBL/GenBank/DDBJ whole genome shotgun (WGS) entry which is preliminary data.</text>
</comment>
<name>A0A7X6DDW2_9BURK</name>
<protein>
    <submittedName>
        <fullName evidence="1">Uncharacterized protein</fullName>
    </submittedName>
</protein>
<evidence type="ECO:0000313" key="1">
    <source>
        <dbReference type="EMBL" id="NKE65374.1"/>
    </source>
</evidence>
<reference evidence="1 2" key="1">
    <citation type="journal article" date="2020" name="Nature">
        <title>Bacterial chemolithoautotrophy via manganese oxidation.</title>
        <authorList>
            <person name="Yu H."/>
            <person name="Leadbetter J.R."/>
        </authorList>
    </citation>
    <scope>NUCLEOTIDE SEQUENCE [LARGE SCALE GENOMIC DNA]</scope>
    <source>
        <strain evidence="1 2">RBP-1</strain>
    </source>
</reference>
<proteinExistence type="predicted"/>
<keyword evidence="2" id="KW-1185">Reference proteome</keyword>
<gene>
    <name evidence="1" type="ORF">RAMLITH_06035</name>
</gene>
<sequence length="136" mass="14945">MLTAIEAHEQANSGDHVIGWKVDPDQRRTLLQRLPPKYSRAIADHVTLKPRVAADAPLPPPCRAEIVGRSDDRRGVEALVVRVDGSTDRPGGGTYHITWSLSPGRKARESNDAIARHGWQAIEPPIPVRLEPAVFP</sequence>
<accession>A0A7X6DDW2</accession>
<evidence type="ECO:0000313" key="2">
    <source>
        <dbReference type="Proteomes" id="UP000521868"/>
    </source>
</evidence>
<dbReference type="AlphaFoldDB" id="A0A7X6DDW2"/>
<dbReference type="EMBL" id="VTOX01000002">
    <property type="protein sequence ID" value="NKE65374.1"/>
    <property type="molecule type" value="Genomic_DNA"/>
</dbReference>
<dbReference type="RefSeq" id="WP_168106499.1">
    <property type="nucleotide sequence ID" value="NZ_VTOX01000002.1"/>
</dbReference>
<organism evidence="1 2">
    <name type="scientific">Ramlibacter lithotrophicus</name>
    <dbReference type="NCBI Taxonomy" id="2606681"/>
    <lineage>
        <taxon>Bacteria</taxon>
        <taxon>Pseudomonadati</taxon>
        <taxon>Pseudomonadota</taxon>
        <taxon>Betaproteobacteria</taxon>
        <taxon>Burkholderiales</taxon>
        <taxon>Comamonadaceae</taxon>
        <taxon>Ramlibacter</taxon>
    </lineage>
</organism>
<dbReference type="Proteomes" id="UP000521868">
    <property type="component" value="Unassembled WGS sequence"/>
</dbReference>